<comment type="similarity">
    <text evidence="3">Belongs to the cation diffusion facilitator (CDF) transporter (TC 2.A.4) family. SLC30A subfamily.</text>
</comment>
<comment type="subunit">
    <text evidence="4">Homooligomer.</text>
</comment>
<gene>
    <name evidence="15" type="ORF">OKIOD_LOCUS15961</name>
</gene>
<feature type="domain" description="Cation efflux protein transmembrane" evidence="14">
    <location>
        <begin position="620"/>
        <end position="806"/>
    </location>
</feature>
<proteinExistence type="inferred from homology"/>
<accession>A0ABN7T5D4</accession>
<feature type="transmembrane region" description="Helical" evidence="13">
    <location>
        <begin position="641"/>
        <end position="660"/>
    </location>
</feature>
<evidence type="ECO:0000256" key="3">
    <source>
        <dbReference type="ARBA" id="ARBA00008873"/>
    </source>
</evidence>
<evidence type="ECO:0000256" key="1">
    <source>
        <dbReference type="ARBA" id="ARBA00004141"/>
    </source>
</evidence>
<sequence length="918" mass="103788">MSENSQYSVYSKIGANKDEVFSRLPFFHHLAPSATPTSNGEELFQSTYDKFAFDSNKALDSCSILLAKTSKRKNIVMEDYMARMRKVYYENINREVDWFGQSATGNFLGYPKTDRAFNAYVGPKLACIAQFFTGMSFMSAIRRHSYTFEEVYRTLLMGGLMGTLGFYMCMQHGFIAYFWHGEKYLDNKNSLKNECAMCWSGRALAAIALSSFIVPPTIMVVLAETNEKHRGKLIGLNEIWTRKYWIFWTDVFRQILNEMESPQNIILNGQHSFSDKNADLNEGFKLTFLVKLVFVFGVYEIHDYLHYLHPILLILLISAVHVLACLAIQRPKYADLFKNRKIFLSIAALNSCQSLCWIYARRYSGSLRSIVLFGFNDGIRILASFCKNPSLRCSGIFYILGLISCVGSGNAMTGCFLSIVDNLLDLLSKKAHLKIDKTVQRADSEVLVETLSFAMILVLYAFLRLFGYGVHTHHVLDEPISMISIIFPMITFGIFTKTLPWLAEFRKLKLYCHPKTSVLWYRYELFAAFLFGYLWDHPVTSKVSGLMREEIIGRKSHELEGNIIVLSLFFLMADWYWRGSSSSPPLTTSTSGFSISKCILDLAAKSSADPVLRTKTFFTFLSISISALTCAVAGYNNSLALFGAALLTIFNSNKIILSLVKGLVSNSKPSKMFNFGLASVESLVDYLLSVLIVMSCFLITKESIVRMTFSTDVSTEFALLITTISICVNLGGYGLFGEEFLRKMDEYENPSLWKEMLRANIGFIAIVLSVFLNSWTIFDSLVALAIASFVGYESLPILKNSSEILLLRCPSSIERAFKEALHKIMQMKEVESYRDHRCWTLSPNVFCCSIVLHIGEAAVENTVICVAGQYFKEAGITEITIQCEKDICHAYLAGSQAQSAKSKFEWLQPKNQDSEIYI</sequence>
<feature type="transmembrane region" description="Helical" evidence="13">
    <location>
        <begin position="672"/>
        <end position="697"/>
    </location>
</feature>
<keyword evidence="10 13" id="KW-0472">Membrane</keyword>
<protein>
    <submittedName>
        <fullName evidence="15">Oidioi.mRNA.OKI2018_I69.chr2.g7196.t1.cds</fullName>
    </submittedName>
</protein>
<feature type="transmembrane region" description="Helical" evidence="13">
    <location>
        <begin position="446"/>
        <end position="467"/>
    </location>
</feature>
<dbReference type="NCBIfam" id="TIGR01297">
    <property type="entry name" value="CDF"/>
    <property type="match status" value="1"/>
</dbReference>
<dbReference type="InterPro" id="IPR045316">
    <property type="entry name" value="Msc2-like"/>
</dbReference>
<evidence type="ECO:0000256" key="12">
    <source>
        <dbReference type="ARBA" id="ARBA00046010"/>
    </source>
</evidence>
<evidence type="ECO:0000259" key="14">
    <source>
        <dbReference type="Pfam" id="PF01545"/>
    </source>
</evidence>
<keyword evidence="9" id="KW-0406">Ion transport</keyword>
<feature type="transmembrane region" description="Helical" evidence="13">
    <location>
        <begin position="757"/>
        <end position="775"/>
    </location>
</feature>
<evidence type="ECO:0000313" key="16">
    <source>
        <dbReference type="Proteomes" id="UP001158576"/>
    </source>
</evidence>
<dbReference type="InterPro" id="IPR002524">
    <property type="entry name" value="Cation_efflux"/>
</dbReference>
<feature type="transmembrane region" description="Helical" evidence="13">
    <location>
        <begin position="519"/>
        <end position="538"/>
    </location>
</feature>
<organism evidence="15 16">
    <name type="scientific">Oikopleura dioica</name>
    <name type="common">Tunicate</name>
    <dbReference type="NCBI Taxonomy" id="34765"/>
    <lineage>
        <taxon>Eukaryota</taxon>
        <taxon>Metazoa</taxon>
        <taxon>Chordata</taxon>
        <taxon>Tunicata</taxon>
        <taxon>Appendicularia</taxon>
        <taxon>Copelata</taxon>
        <taxon>Oikopleuridae</taxon>
        <taxon>Oikopleura</taxon>
    </lineage>
</organism>
<feature type="transmembrane region" description="Helical" evidence="13">
    <location>
        <begin position="479"/>
        <end position="499"/>
    </location>
</feature>
<comment type="function">
    <text evidence="12">Zinc ion transporter mediating zinc entry from the cytosol into the lumen of organelles along the secretory pathway. By contributing to zinc ion homeostasis within the early secretory pathway, regulates the activation and folding of enzymes like alkaline phosphatases.</text>
</comment>
<evidence type="ECO:0000256" key="9">
    <source>
        <dbReference type="ARBA" id="ARBA00023065"/>
    </source>
</evidence>
<dbReference type="Pfam" id="PF01545">
    <property type="entry name" value="Cation_efflux"/>
    <property type="match status" value="1"/>
</dbReference>
<keyword evidence="7" id="KW-0862">Zinc</keyword>
<dbReference type="Gene3D" id="1.20.1510.10">
    <property type="entry name" value="Cation efflux protein transmembrane domain"/>
    <property type="match status" value="1"/>
</dbReference>
<feature type="transmembrane region" description="Helical" evidence="13">
    <location>
        <begin position="151"/>
        <end position="179"/>
    </location>
</feature>
<evidence type="ECO:0000256" key="4">
    <source>
        <dbReference type="ARBA" id="ARBA00011182"/>
    </source>
</evidence>
<feature type="transmembrane region" description="Helical" evidence="13">
    <location>
        <begin position="341"/>
        <end position="360"/>
    </location>
</feature>
<dbReference type="PANTHER" id="PTHR45755">
    <property type="match status" value="1"/>
</dbReference>
<evidence type="ECO:0000256" key="2">
    <source>
        <dbReference type="ARBA" id="ARBA00004601"/>
    </source>
</evidence>
<evidence type="ECO:0000256" key="13">
    <source>
        <dbReference type="SAM" id="Phobius"/>
    </source>
</evidence>
<evidence type="ECO:0000256" key="5">
    <source>
        <dbReference type="ARBA" id="ARBA00022448"/>
    </source>
</evidence>
<evidence type="ECO:0000256" key="11">
    <source>
        <dbReference type="ARBA" id="ARBA00034634"/>
    </source>
</evidence>
<dbReference type="EMBL" id="OU015567">
    <property type="protein sequence ID" value="CAG5113046.1"/>
    <property type="molecule type" value="Genomic_DNA"/>
</dbReference>
<evidence type="ECO:0000256" key="6">
    <source>
        <dbReference type="ARBA" id="ARBA00022692"/>
    </source>
</evidence>
<name>A0ABN7T5D4_OIKDI</name>
<keyword evidence="7" id="KW-0864">Zinc transport</keyword>
<evidence type="ECO:0000256" key="7">
    <source>
        <dbReference type="ARBA" id="ARBA00022906"/>
    </source>
</evidence>
<reference evidence="15 16" key="1">
    <citation type="submission" date="2021-04" db="EMBL/GenBank/DDBJ databases">
        <authorList>
            <person name="Bliznina A."/>
        </authorList>
    </citation>
    <scope>NUCLEOTIDE SEQUENCE [LARGE SCALE GENOMIC DNA]</scope>
</reference>
<keyword evidence="5" id="KW-0813">Transport</keyword>
<keyword evidence="16" id="KW-1185">Reference proteome</keyword>
<feature type="transmembrane region" description="Helical" evidence="13">
    <location>
        <begin position="395"/>
        <end position="420"/>
    </location>
</feature>
<evidence type="ECO:0000256" key="10">
    <source>
        <dbReference type="ARBA" id="ARBA00023136"/>
    </source>
</evidence>
<evidence type="ECO:0000313" key="15">
    <source>
        <dbReference type="EMBL" id="CAG5113046.1"/>
    </source>
</evidence>
<keyword evidence="6 13" id="KW-0812">Transmembrane</keyword>
<comment type="catalytic activity">
    <reaction evidence="11">
        <text>Zn(2+)(in) = Zn(2+)(out)</text>
        <dbReference type="Rhea" id="RHEA:29351"/>
        <dbReference type="ChEBI" id="CHEBI:29105"/>
    </reaction>
</comment>
<feature type="transmembrane region" description="Helical" evidence="13">
    <location>
        <begin position="717"/>
        <end position="736"/>
    </location>
</feature>
<dbReference type="SUPFAM" id="SSF161111">
    <property type="entry name" value="Cation efflux protein transmembrane domain-like"/>
    <property type="match status" value="1"/>
</dbReference>
<feature type="transmembrane region" description="Helical" evidence="13">
    <location>
        <begin position="616"/>
        <end position="635"/>
    </location>
</feature>
<dbReference type="InterPro" id="IPR058533">
    <property type="entry name" value="Cation_efflux_TM"/>
</dbReference>
<keyword evidence="8 13" id="KW-1133">Transmembrane helix</keyword>
<evidence type="ECO:0000256" key="8">
    <source>
        <dbReference type="ARBA" id="ARBA00022989"/>
    </source>
</evidence>
<dbReference type="PANTHER" id="PTHR45755:SF4">
    <property type="entry name" value="ZINC TRANSPORTER 7"/>
    <property type="match status" value="1"/>
</dbReference>
<dbReference type="Proteomes" id="UP001158576">
    <property type="component" value="Chromosome 2"/>
</dbReference>
<feature type="transmembrane region" description="Helical" evidence="13">
    <location>
        <begin position="307"/>
        <end position="329"/>
    </location>
</feature>
<comment type="subcellular location">
    <subcellularLocation>
        <location evidence="2">Golgi apparatus</location>
        <location evidence="2">trans-Golgi network</location>
    </subcellularLocation>
    <subcellularLocation>
        <location evidence="1">Membrane</location>
        <topology evidence="1">Multi-pass membrane protein</topology>
    </subcellularLocation>
</comment>
<feature type="transmembrane region" description="Helical" evidence="13">
    <location>
        <begin position="199"/>
        <end position="223"/>
    </location>
</feature>
<dbReference type="InterPro" id="IPR027469">
    <property type="entry name" value="Cation_efflux_TMD_sf"/>
</dbReference>